<evidence type="ECO:0000256" key="2">
    <source>
        <dbReference type="ARBA" id="ARBA00022475"/>
    </source>
</evidence>
<keyword evidence="11" id="KW-1185">Reference proteome</keyword>
<accession>A0A0N1N1E3</accession>
<feature type="domain" description="MacB-like periplasmic core" evidence="9">
    <location>
        <begin position="21"/>
        <end position="239"/>
    </location>
</feature>
<dbReference type="EMBL" id="LGSZ01000052">
    <property type="protein sequence ID" value="KPH78981.1"/>
    <property type="molecule type" value="Genomic_DNA"/>
</dbReference>
<feature type="transmembrane region" description="Helical" evidence="7">
    <location>
        <begin position="286"/>
        <end position="311"/>
    </location>
</feature>
<evidence type="ECO:0000313" key="10">
    <source>
        <dbReference type="EMBL" id="KPH78981.1"/>
    </source>
</evidence>
<dbReference type="OrthoDB" id="9770036at2"/>
<dbReference type="PANTHER" id="PTHR30572:SF4">
    <property type="entry name" value="ABC TRANSPORTER PERMEASE YTRF"/>
    <property type="match status" value="1"/>
</dbReference>
<gene>
    <name evidence="10" type="ORF">AE618_19520</name>
</gene>
<comment type="similarity">
    <text evidence="6">Belongs to the ABC-4 integral membrane protein family.</text>
</comment>
<evidence type="ECO:0000256" key="1">
    <source>
        <dbReference type="ARBA" id="ARBA00004651"/>
    </source>
</evidence>
<keyword evidence="5 7" id="KW-0472">Membrane</keyword>
<evidence type="ECO:0000259" key="8">
    <source>
        <dbReference type="Pfam" id="PF02687"/>
    </source>
</evidence>
<dbReference type="AlphaFoldDB" id="A0A0N1N1E3"/>
<feature type="transmembrane region" description="Helical" evidence="7">
    <location>
        <begin position="21"/>
        <end position="45"/>
    </location>
</feature>
<dbReference type="GO" id="GO:0022857">
    <property type="term" value="F:transmembrane transporter activity"/>
    <property type="evidence" value="ECO:0007669"/>
    <property type="project" value="TreeGrafter"/>
</dbReference>
<evidence type="ECO:0000256" key="3">
    <source>
        <dbReference type="ARBA" id="ARBA00022692"/>
    </source>
</evidence>
<dbReference type="Pfam" id="PF02687">
    <property type="entry name" value="FtsX"/>
    <property type="match status" value="1"/>
</dbReference>
<organism evidence="10 11">
    <name type="scientific">Bosea vaviloviae</name>
    <dbReference type="NCBI Taxonomy" id="1526658"/>
    <lineage>
        <taxon>Bacteria</taxon>
        <taxon>Pseudomonadati</taxon>
        <taxon>Pseudomonadota</taxon>
        <taxon>Alphaproteobacteria</taxon>
        <taxon>Hyphomicrobiales</taxon>
        <taxon>Boseaceae</taxon>
        <taxon>Bosea</taxon>
    </lineage>
</organism>
<name>A0A0N1N1E3_9HYPH</name>
<feature type="transmembrane region" description="Helical" evidence="7">
    <location>
        <begin position="375"/>
        <end position="393"/>
    </location>
</feature>
<protein>
    <submittedName>
        <fullName evidence="10">Multidrug ABC transporter substrate-binding protein</fullName>
    </submittedName>
</protein>
<evidence type="ECO:0000256" key="7">
    <source>
        <dbReference type="SAM" id="Phobius"/>
    </source>
</evidence>
<dbReference type="InterPro" id="IPR003838">
    <property type="entry name" value="ABC3_permease_C"/>
</dbReference>
<dbReference type="Pfam" id="PF12704">
    <property type="entry name" value="MacB_PCD"/>
    <property type="match status" value="1"/>
</dbReference>
<proteinExistence type="inferred from homology"/>
<comment type="caution">
    <text evidence="10">The sequence shown here is derived from an EMBL/GenBank/DDBJ whole genome shotgun (WGS) entry which is preliminary data.</text>
</comment>
<comment type="subcellular location">
    <subcellularLocation>
        <location evidence="1">Cell membrane</location>
        <topology evidence="1">Multi-pass membrane protein</topology>
    </subcellularLocation>
</comment>
<keyword evidence="4 7" id="KW-1133">Transmembrane helix</keyword>
<evidence type="ECO:0000256" key="4">
    <source>
        <dbReference type="ARBA" id="ARBA00022989"/>
    </source>
</evidence>
<evidence type="ECO:0000256" key="6">
    <source>
        <dbReference type="ARBA" id="ARBA00038076"/>
    </source>
</evidence>
<feature type="transmembrane region" description="Helical" evidence="7">
    <location>
        <begin position="331"/>
        <end position="355"/>
    </location>
</feature>
<feature type="domain" description="ABC3 transporter permease C-terminal" evidence="8">
    <location>
        <begin position="290"/>
        <end position="403"/>
    </location>
</feature>
<evidence type="ECO:0000313" key="11">
    <source>
        <dbReference type="Proteomes" id="UP000037822"/>
    </source>
</evidence>
<keyword evidence="2" id="KW-1003">Cell membrane</keyword>
<dbReference type="Proteomes" id="UP000037822">
    <property type="component" value="Unassembled WGS sequence"/>
</dbReference>
<dbReference type="PATRIC" id="fig|1526658.3.peg.468"/>
<dbReference type="RefSeq" id="WP_054210741.1">
    <property type="nucleotide sequence ID" value="NZ_LGSZ01000052.1"/>
</dbReference>
<dbReference type="InterPro" id="IPR025857">
    <property type="entry name" value="MacB_PCD"/>
</dbReference>
<dbReference type="InterPro" id="IPR050250">
    <property type="entry name" value="Macrolide_Exporter_MacB"/>
</dbReference>
<keyword evidence="3 7" id="KW-0812">Transmembrane</keyword>
<sequence>MSIFEAVRSALTAIGANALRSALTMLGIIIGVAAVIAMVAIGSGARERVTSQIKSLGANLAIIQSGNVTQGGARLGAGASSTLTDEDAGAIIKEVEDVVAAAPVIFTRAQAVYAGTNWSTQITATDLDFFAAREWDVAEGRLFEPEELRKGEIVAIIGQTVAKNLFGEQNPLDQQFRIRNVPFKVIGVMAPKGQSALGQDQDDVIFVPLDTGRRRIIGRNYARDRSVQTIMVKFASEGAIAPGIEQTGALLRQRHRLMADQDDDFIVRNLTEIANTATQAATTLSWLLAAVAGVSLLVGGIGIMNIMLVSVTERTREIGLRLAVGARQRDVLAQFLIEATTLATIGGAVGIALGVGSALTIANIAGWPSVVSIETILIAVGVSGMIGVFFGFYPARQAARLDPIEALRRE</sequence>
<reference evidence="10 11" key="1">
    <citation type="submission" date="2015-07" db="EMBL/GenBank/DDBJ databases">
        <title>Whole genome sequencing of Bosea vaviloviae isolated from cave pool.</title>
        <authorList>
            <person name="Tan N.E.H."/>
            <person name="Lee Y.P."/>
            <person name="Gan H.M."/>
            <person name="Barton H."/>
            <person name="Savka M.A."/>
        </authorList>
    </citation>
    <scope>NUCLEOTIDE SEQUENCE [LARGE SCALE GENOMIC DNA]</scope>
    <source>
        <strain evidence="10 11">SD260</strain>
    </source>
</reference>
<evidence type="ECO:0000259" key="9">
    <source>
        <dbReference type="Pfam" id="PF12704"/>
    </source>
</evidence>
<dbReference type="PANTHER" id="PTHR30572">
    <property type="entry name" value="MEMBRANE COMPONENT OF TRANSPORTER-RELATED"/>
    <property type="match status" value="1"/>
</dbReference>
<dbReference type="GO" id="GO:0005886">
    <property type="term" value="C:plasma membrane"/>
    <property type="evidence" value="ECO:0007669"/>
    <property type="project" value="UniProtKB-SubCell"/>
</dbReference>
<evidence type="ECO:0000256" key="5">
    <source>
        <dbReference type="ARBA" id="ARBA00023136"/>
    </source>
</evidence>